<feature type="transmembrane region" description="Helical" evidence="7">
    <location>
        <begin position="395"/>
        <end position="416"/>
    </location>
</feature>
<evidence type="ECO:0000256" key="7">
    <source>
        <dbReference type="SAM" id="Phobius"/>
    </source>
</evidence>
<dbReference type="CDD" id="cd13127">
    <property type="entry name" value="MATE_tuaB_like"/>
    <property type="match status" value="1"/>
</dbReference>
<feature type="transmembrane region" description="Helical" evidence="7">
    <location>
        <begin position="340"/>
        <end position="359"/>
    </location>
</feature>
<gene>
    <name evidence="8" type="ORF">SAMN06295955_11227</name>
</gene>
<feature type="transmembrane region" description="Helical" evidence="7">
    <location>
        <begin position="261"/>
        <end position="280"/>
    </location>
</feature>
<evidence type="ECO:0000256" key="3">
    <source>
        <dbReference type="ARBA" id="ARBA00022475"/>
    </source>
</evidence>
<evidence type="ECO:0000256" key="4">
    <source>
        <dbReference type="ARBA" id="ARBA00022692"/>
    </source>
</evidence>
<accession>A0A239K1Q5</accession>
<evidence type="ECO:0000313" key="9">
    <source>
        <dbReference type="Proteomes" id="UP000198339"/>
    </source>
</evidence>
<proteinExistence type="inferred from homology"/>
<keyword evidence="5 7" id="KW-1133">Transmembrane helix</keyword>
<feature type="transmembrane region" description="Helical" evidence="7">
    <location>
        <begin position="191"/>
        <end position="213"/>
    </location>
</feature>
<feature type="transmembrane region" description="Helical" evidence="7">
    <location>
        <begin position="60"/>
        <end position="86"/>
    </location>
</feature>
<dbReference type="AlphaFoldDB" id="A0A239K1Q5"/>
<evidence type="ECO:0000256" key="1">
    <source>
        <dbReference type="ARBA" id="ARBA00004651"/>
    </source>
</evidence>
<keyword evidence="9" id="KW-1185">Reference proteome</keyword>
<evidence type="ECO:0000256" key="6">
    <source>
        <dbReference type="ARBA" id="ARBA00023136"/>
    </source>
</evidence>
<sequence>MVSESADFKGSGGGEKNEPAFGDRVRSAVIWRSGSQIFAQIITWSVTLVVIRLLDPADYGLFAMTQVIMSFLAFLNGWGFASALVQSDSVDPFRIRQAFGLLLLLNAMLAAVQLLGAPLAAAYYGQPQVADLLRVQALIFLATPFIALPEVMMSRTLDFRRQALVNLVAALAGAGTALGCALAGLGVWTLVYAPIALFWTRAIGLTIVSRLLVWPSFDFRGCGQIVGFGSAVLFSQLFWLVQSQSDVFIAGRRFEPHALGLYAEALFLAQIFMAKFVPPLNEVAFPAYSRIKDDPAAMRWSFLKTVRVLMLVAAPFYCGLAVTAAPMVETLFGTKWLGMVPYIQILSLALIFMTVQILFAPVNNALGKPLVTMLSSLGGAILFPTAFLIGAEWGLIGIAWAWLVAAPLLFLLSARMTGPRLGISLWQVARAMLPGLAPALVMAIAVALADRWLLGPLALAAPIRLTLLVALGALLYTALLWLLEREAIAEVMRLVIRRRPPAADATG</sequence>
<comment type="similarity">
    <text evidence="2">Belongs to the polysaccharide synthase family.</text>
</comment>
<feature type="transmembrane region" description="Helical" evidence="7">
    <location>
        <begin position="461"/>
        <end position="483"/>
    </location>
</feature>
<feature type="transmembrane region" description="Helical" evidence="7">
    <location>
        <begin position="133"/>
        <end position="152"/>
    </location>
</feature>
<dbReference type="EMBL" id="FZPA01000012">
    <property type="protein sequence ID" value="SNT11632.1"/>
    <property type="molecule type" value="Genomic_DNA"/>
</dbReference>
<feature type="transmembrane region" description="Helical" evidence="7">
    <location>
        <begin position="225"/>
        <end position="241"/>
    </location>
</feature>
<name>A0A239K1Q5_9SPHN</name>
<protein>
    <submittedName>
        <fullName evidence="8">Membrane protein involved in the export of O-antigen and teichoic acid</fullName>
    </submittedName>
</protein>
<feature type="transmembrane region" description="Helical" evidence="7">
    <location>
        <begin position="308"/>
        <end position="328"/>
    </location>
</feature>
<organism evidence="8 9">
    <name type="scientific">Sphingopyxis indica</name>
    <dbReference type="NCBI Taxonomy" id="436663"/>
    <lineage>
        <taxon>Bacteria</taxon>
        <taxon>Pseudomonadati</taxon>
        <taxon>Pseudomonadota</taxon>
        <taxon>Alphaproteobacteria</taxon>
        <taxon>Sphingomonadales</taxon>
        <taxon>Sphingomonadaceae</taxon>
        <taxon>Sphingopyxis</taxon>
    </lineage>
</organism>
<dbReference type="InterPro" id="IPR050833">
    <property type="entry name" value="Poly_Biosynth_Transport"/>
</dbReference>
<dbReference type="OrthoDB" id="7605542at2"/>
<feature type="transmembrane region" description="Helical" evidence="7">
    <location>
        <begin position="371"/>
        <end position="389"/>
    </location>
</feature>
<evidence type="ECO:0000313" key="8">
    <source>
        <dbReference type="EMBL" id="SNT11632.1"/>
    </source>
</evidence>
<dbReference type="Pfam" id="PF13440">
    <property type="entry name" value="Polysacc_synt_3"/>
    <property type="match status" value="1"/>
</dbReference>
<keyword evidence="4 7" id="KW-0812">Transmembrane</keyword>
<dbReference type="Proteomes" id="UP000198339">
    <property type="component" value="Unassembled WGS sequence"/>
</dbReference>
<keyword evidence="6 7" id="KW-0472">Membrane</keyword>
<dbReference type="GO" id="GO:0005886">
    <property type="term" value="C:plasma membrane"/>
    <property type="evidence" value="ECO:0007669"/>
    <property type="project" value="UniProtKB-SubCell"/>
</dbReference>
<feature type="transmembrane region" description="Helical" evidence="7">
    <location>
        <begin position="428"/>
        <end position="449"/>
    </location>
</feature>
<feature type="transmembrane region" description="Helical" evidence="7">
    <location>
        <begin position="98"/>
        <end position="121"/>
    </location>
</feature>
<dbReference type="RefSeq" id="WP_089216832.1">
    <property type="nucleotide sequence ID" value="NZ_FZPA01000012.1"/>
</dbReference>
<feature type="transmembrane region" description="Helical" evidence="7">
    <location>
        <begin position="164"/>
        <end position="185"/>
    </location>
</feature>
<evidence type="ECO:0000256" key="5">
    <source>
        <dbReference type="ARBA" id="ARBA00022989"/>
    </source>
</evidence>
<dbReference type="PANTHER" id="PTHR30250:SF10">
    <property type="entry name" value="LIPOPOLYSACCHARIDE BIOSYNTHESIS PROTEIN WZXC"/>
    <property type="match status" value="1"/>
</dbReference>
<evidence type="ECO:0000256" key="2">
    <source>
        <dbReference type="ARBA" id="ARBA00007430"/>
    </source>
</evidence>
<comment type="subcellular location">
    <subcellularLocation>
        <location evidence="1">Cell membrane</location>
        <topology evidence="1">Multi-pass membrane protein</topology>
    </subcellularLocation>
</comment>
<dbReference type="PANTHER" id="PTHR30250">
    <property type="entry name" value="PST FAMILY PREDICTED COLANIC ACID TRANSPORTER"/>
    <property type="match status" value="1"/>
</dbReference>
<reference evidence="8 9" key="1">
    <citation type="submission" date="2017-06" db="EMBL/GenBank/DDBJ databases">
        <authorList>
            <person name="Kim H.J."/>
            <person name="Triplett B.A."/>
        </authorList>
    </citation>
    <scope>NUCLEOTIDE SEQUENCE [LARGE SCALE GENOMIC DNA]</scope>
    <source>
        <strain evidence="8 9">DS15</strain>
    </source>
</reference>
<keyword evidence="3" id="KW-1003">Cell membrane</keyword>